<evidence type="ECO:0000313" key="6">
    <source>
        <dbReference type="EMBL" id="AEK81149.1"/>
    </source>
</evidence>
<sequence length="159" mass="17367">MRLVLFLFLTATIMAASNAFIDDGHLKPHGSRVLASSRAETPRNLRSGAKATETEGSLAGSEERLFSNLGKLRNVFKKDPNVAKTLATDPRISEKVAKSSGSISQKTIGRVRAFLTRNPSMTRGLDRYETEQLVAFLSIVVSIPFIGITLVEIAKYKSV</sequence>
<feature type="region of interest" description="Disordered" evidence="1">
    <location>
        <begin position="33"/>
        <end position="55"/>
    </location>
</feature>
<dbReference type="AlphaFoldDB" id="E0W4W3"/>
<evidence type="ECO:0000313" key="5">
    <source>
        <dbReference type="EMBL" id="AEK81148.1"/>
    </source>
</evidence>
<name>E0W4W3_PHYSO</name>
<evidence type="ECO:0000256" key="1">
    <source>
        <dbReference type="SAM" id="MobiDB-lite"/>
    </source>
</evidence>
<dbReference type="EMBL" id="JN254334">
    <property type="protein sequence ID" value="AEK81147.1"/>
    <property type="molecule type" value="Genomic_DNA"/>
</dbReference>
<dbReference type="EMBL" id="JN254336">
    <property type="protein sequence ID" value="AEK81149.1"/>
    <property type="molecule type" value="Genomic_DNA"/>
</dbReference>
<keyword evidence="3" id="KW-0732">Signal</keyword>
<protein>
    <submittedName>
        <fullName evidence="4">Avh311</fullName>
    </submittedName>
</protein>
<gene>
    <name evidence="4" type="primary">Avh</name>
</gene>
<feature type="signal peptide" evidence="3">
    <location>
        <begin position="1"/>
        <end position="19"/>
    </location>
</feature>
<reference evidence="4" key="1">
    <citation type="journal article" date="2011" name="Plant Cell">
        <title>Transcriptional programming and functional interactions within the Phytophthora sojae RXLR effector repertoire.</title>
        <authorList>
            <person name="Wang Q."/>
            <person name="Han C."/>
            <person name="Ferreira A.O."/>
            <person name="Yu X."/>
            <person name="Ye W."/>
            <person name="Tripathy S."/>
            <person name="Kale S.D."/>
            <person name="Gu B."/>
            <person name="Sheng Y."/>
            <person name="Sui Y."/>
            <person name="Wang X."/>
            <person name="Zhang Z."/>
            <person name="Cheng B."/>
            <person name="Dong S."/>
            <person name="Shan W."/>
            <person name="Zheng X."/>
            <person name="Dou D."/>
            <person name="Tyler B.M."/>
            <person name="Wang Y."/>
        </authorList>
    </citation>
    <scope>NUCLEOTIDE SEQUENCE</scope>
    <source>
        <strain evidence="4">P7064</strain>
        <strain evidence="5">P7074</strain>
        <strain evidence="6">P7076</strain>
    </source>
</reference>
<accession>E0W4W3</accession>
<evidence type="ECO:0000256" key="2">
    <source>
        <dbReference type="SAM" id="Phobius"/>
    </source>
</evidence>
<feature type="chain" id="PRO_5007652993" evidence="3">
    <location>
        <begin position="20"/>
        <end position="159"/>
    </location>
</feature>
<evidence type="ECO:0000313" key="4">
    <source>
        <dbReference type="EMBL" id="AEK81147.1"/>
    </source>
</evidence>
<evidence type="ECO:0000256" key="3">
    <source>
        <dbReference type="SAM" id="SignalP"/>
    </source>
</evidence>
<organism evidence="4">
    <name type="scientific">Phytophthora sojae</name>
    <name type="common">Soybean stem and root rot agent</name>
    <name type="synonym">Phytophthora megasperma f. sp. glycines</name>
    <dbReference type="NCBI Taxonomy" id="67593"/>
    <lineage>
        <taxon>Eukaryota</taxon>
        <taxon>Sar</taxon>
        <taxon>Stramenopiles</taxon>
        <taxon>Oomycota</taxon>
        <taxon>Peronosporomycetes</taxon>
        <taxon>Peronosporales</taxon>
        <taxon>Peronosporaceae</taxon>
        <taxon>Phytophthora</taxon>
    </lineage>
</organism>
<keyword evidence="2" id="KW-0472">Membrane</keyword>
<dbReference type="EMBL" id="JN254335">
    <property type="protein sequence ID" value="AEK81148.1"/>
    <property type="molecule type" value="Genomic_DNA"/>
</dbReference>
<keyword evidence="2" id="KW-1133">Transmembrane helix</keyword>
<feature type="transmembrane region" description="Helical" evidence="2">
    <location>
        <begin position="133"/>
        <end position="154"/>
    </location>
</feature>
<dbReference type="VEuPathDB" id="FungiDB:PHYSODRAFT_285279"/>
<keyword evidence="2" id="KW-0812">Transmembrane</keyword>
<proteinExistence type="predicted"/>